<evidence type="ECO:0000313" key="2">
    <source>
        <dbReference type="Proteomes" id="UP000198305"/>
    </source>
</evidence>
<dbReference type="Proteomes" id="UP000198305">
    <property type="component" value="Unassembled WGS sequence"/>
</dbReference>
<evidence type="ECO:0000313" key="1">
    <source>
        <dbReference type="EMBL" id="SNR64620.1"/>
    </source>
</evidence>
<proteinExistence type="predicted"/>
<dbReference type="EMBL" id="FZOA01000001">
    <property type="protein sequence ID" value="SNR64620.1"/>
    <property type="molecule type" value="Genomic_DNA"/>
</dbReference>
<gene>
    <name evidence="1" type="ORF">SAMN05192560_0344</name>
</gene>
<sequence>MKETGAHTAWDAPVVCRVEVDLSGWLEQLTGNSDWEVYDESDDENCMSFAMRHGRKTAEVTLYHNGYAMVDVDGESLFDGALTPATSACAHLSYYRADNGDLITLN</sequence>
<accession>A0A238Y0V7</accession>
<reference evidence="2" key="1">
    <citation type="submission" date="2017-06" db="EMBL/GenBank/DDBJ databases">
        <authorList>
            <person name="Varghese N."/>
            <person name="Submissions S."/>
        </authorList>
    </citation>
    <scope>NUCLEOTIDE SEQUENCE [LARGE SCALE GENOMIC DNA]</scope>
    <source>
        <strain evidence="2">Ca-68</strain>
    </source>
</reference>
<dbReference type="OrthoDB" id="8537617at2"/>
<organism evidence="1 2">
    <name type="scientific">Methylobacillus rhizosphaerae</name>
    <dbReference type="NCBI Taxonomy" id="551994"/>
    <lineage>
        <taxon>Bacteria</taxon>
        <taxon>Pseudomonadati</taxon>
        <taxon>Pseudomonadota</taxon>
        <taxon>Betaproteobacteria</taxon>
        <taxon>Nitrosomonadales</taxon>
        <taxon>Methylophilaceae</taxon>
        <taxon>Methylobacillus</taxon>
    </lineage>
</organism>
<keyword evidence="2" id="KW-1185">Reference proteome</keyword>
<dbReference type="RefSeq" id="WP_089374486.1">
    <property type="nucleotide sequence ID" value="NZ_FZOA01000001.1"/>
</dbReference>
<protein>
    <submittedName>
        <fullName evidence="1">Uncharacterized protein</fullName>
    </submittedName>
</protein>
<dbReference type="AlphaFoldDB" id="A0A238Y0V7"/>
<name>A0A238Y0V7_9PROT</name>